<sequence>MPLALCNSSSVHRLSSSMSCLMTAGAKSARTLPIIPNVAHHWLTHVLAETFQPTVLLHGMVGHYSQGLPLIHCDIPSYFSLGERLF</sequence>
<dbReference type="Proteomes" id="UP000887116">
    <property type="component" value="Unassembled WGS sequence"/>
</dbReference>
<accession>A0A8X6GUA0</accession>
<dbReference type="EMBL" id="BMAO01021357">
    <property type="protein sequence ID" value="GFQ73884.1"/>
    <property type="molecule type" value="Genomic_DNA"/>
</dbReference>
<comment type="caution">
    <text evidence="1">The sequence shown here is derived from an EMBL/GenBank/DDBJ whole genome shotgun (WGS) entry which is preliminary data.</text>
</comment>
<evidence type="ECO:0000313" key="2">
    <source>
        <dbReference type="Proteomes" id="UP000887116"/>
    </source>
</evidence>
<organism evidence="1 2">
    <name type="scientific">Trichonephila clavata</name>
    <name type="common">Joro spider</name>
    <name type="synonym">Nephila clavata</name>
    <dbReference type="NCBI Taxonomy" id="2740835"/>
    <lineage>
        <taxon>Eukaryota</taxon>
        <taxon>Metazoa</taxon>
        <taxon>Ecdysozoa</taxon>
        <taxon>Arthropoda</taxon>
        <taxon>Chelicerata</taxon>
        <taxon>Arachnida</taxon>
        <taxon>Araneae</taxon>
        <taxon>Araneomorphae</taxon>
        <taxon>Entelegynae</taxon>
        <taxon>Araneoidea</taxon>
        <taxon>Nephilidae</taxon>
        <taxon>Trichonephila</taxon>
    </lineage>
</organism>
<gene>
    <name evidence="1" type="ORF">TNCT_193451</name>
</gene>
<keyword evidence="2" id="KW-1185">Reference proteome</keyword>
<reference evidence="1" key="1">
    <citation type="submission" date="2020-07" db="EMBL/GenBank/DDBJ databases">
        <title>Multicomponent nature underlies the extraordinary mechanical properties of spider dragline silk.</title>
        <authorList>
            <person name="Kono N."/>
            <person name="Nakamura H."/>
            <person name="Mori M."/>
            <person name="Yoshida Y."/>
            <person name="Ohtoshi R."/>
            <person name="Malay A.D."/>
            <person name="Moran D.A.P."/>
            <person name="Tomita M."/>
            <person name="Numata K."/>
            <person name="Arakawa K."/>
        </authorList>
    </citation>
    <scope>NUCLEOTIDE SEQUENCE</scope>
</reference>
<evidence type="ECO:0000313" key="1">
    <source>
        <dbReference type="EMBL" id="GFQ73884.1"/>
    </source>
</evidence>
<dbReference type="OrthoDB" id="8381266at2759"/>
<dbReference type="AlphaFoldDB" id="A0A8X6GUA0"/>
<protein>
    <submittedName>
        <fullName evidence="1">Uncharacterized protein</fullName>
    </submittedName>
</protein>
<name>A0A8X6GUA0_TRICU</name>
<proteinExistence type="predicted"/>